<evidence type="ECO:0000313" key="2">
    <source>
        <dbReference type="Proteomes" id="UP001519460"/>
    </source>
</evidence>
<comment type="caution">
    <text evidence="1">The sequence shown here is derived from an EMBL/GenBank/DDBJ whole genome shotgun (WGS) entry which is preliminary data.</text>
</comment>
<sequence>MAPNGGVQNPQYRQFTTGQMTCRLALGKYCIACSGFPNLRPCHNAVGNLGKQATTALSSNDLIADAGD</sequence>
<accession>A0ABD0JHF8</accession>
<name>A0ABD0JHF8_9CAEN</name>
<reference evidence="1 2" key="1">
    <citation type="journal article" date="2023" name="Sci. Data">
        <title>Genome assembly of the Korean intertidal mud-creeper Batillaria attramentaria.</title>
        <authorList>
            <person name="Patra A.K."/>
            <person name="Ho P.T."/>
            <person name="Jun S."/>
            <person name="Lee S.J."/>
            <person name="Kim Y."/>
            <person name="Won Y.J."/>
        </authorList>
    </citation>
    <scope>NUCLEOTIDE SEQUENCE [LARGE SCALE GENOMIC DNA]</scope>
    <source>
        <strain evidence="1">Wonlab-2016</strain>
    </source>
</reference>
<proteinExistence type="predicted"/>
<evidence type="ECO:0000313" key="1">
    <source>
        <dbReference type="EMBL" id="KAK7474135.1"/>
    </source>
</evidence>
<keyword evidence="2" id="KW-1185">Reference proteome</keyword>
<dbReference type="EMBL" id="JACVVK020000446">
    <property type="protein sequence ID" value="KAK7474135.1"/>
    <property type="molecule type" value="Genomic_DNA"/>
</dbReference>
<protein>
    <submittedName>
        <fullName evidence="1">Uncharacterized protein</fullName>
    </submittedName>
</protein>
<dbReference type="AlphaFoldDB" id="A0ABD0JHF8"/>
<organism evidence="1 2">
    <name type="scientific">Batillaria attramentaria</name>
    <dbReference type="NCBI Taxonomy" id="370345"/>
    <lineage>
        <taxon>Eukaryota</taxon>
        <taxon>Metazoa</taxon>
        <taxon>Spiralia</taxon>
        <taxon>Lophotrochozoa</taxon>
        <taxon>Mollusca</taxon>
        <taxon>Gastropoda</taxon>
        <taxon>Caenogastropoda</taxon>
        <taxon>Sorbeoconcha</taxon>
        <taxon>Cerithioidea</taxon>
        <taxon>Batillariidae</taxon>
        <taxon>Batillaria</taxon>
    </lineage>
</organism>
<gene>
    <name evidence="1" type="ORF">BaRGS_00034595</name>
</gene>
<dbReference type="Proteomes" id="UP001519460">
    <property type="component" value="Unassembled WGS sequence"/>
</dbReference>